<evidence type="ECO:0000313" key="2">
    <source>
        <dbReference type="EMBL" id="KGM11875.1"/>
    </source>
</evidence>
<dbReference type="NCBIfam" id="TIGR01764">
    <property type="entry name" value="excise"/>
    <property type="match status" value="1"/>
</dbReference>
<feature type="domain" description="Helix-turn-helix" evidence="1">
    <location>
        <begin position="15"/>
        <end position="61"/>
    </location>
</feature>
<organism evidence="2 3">
    <name type="scientific">Cellulomonas carbonis T26</name>
    <dbReference type="NCBI Taxonomy" id="947969"/>
    <lineage>
        <taxon>Bacteria</taxon>
        <taxon>Bacillati</taxon>
        <taxon>Actinomycetota</taxon>
        <taxon>Actinomycetes</taxon>
        <taxon>Micrococcales</taxon>
        <taxon>Cellulomonadaceae</taxon>
        <taxon>Cellulomonas</taxon>
    </lineage>
</organism>
<dbReference type="GO" id="GO:0003677">
    <property type="term" value="F:DNA binding"/>
    <property type="evidence" value="ECO:0007669"/>
    <property type="project" value="UniProtKB-KW"/>
</dbReference>
<accession>A0A0A0BV71</accession>
<name>A0A0A0BV71_9CELL</name>
<dbReference type="RefSeq" id="WP_052425944.1">
    <property type="nucleotide sequence ID" value="NZ_AXCY01000012.1"/>
</dbReference>
<dbReference type="InterPro" id="IPR010093">
    <property type="entry name" value="SinI_DNA-bd"/>
</dbReference>
<reference evidence="2 3" key="2">
    <citation type="journal article" date="2015" name="Stand. Genomic Sci.">
        <title>Draft genome sequence of Cellulomonas carbonis T26(T) and comparative analysis of six Cellulomonas genomes.</title>
        <authorList>
            <person name="Zhuang W."/>
            <person name="Zhang S."/>
            <person name="Xia X."/>
            <person name="Wang G."/>
        </authorList>
    </citation>
    <scope>NUCLEOTIDE SEQUENCE [LARGE SCALE GENOMIC DNA]</scope>
    <source>
        <strain evidence="2 3">T26</strain>
    </source>
</reference>
<dbReference type="InterPro" id="IPR041657">
    <property type="entry name" value="HTH_17"/>
</dbReference>
<dbReference type="Proteomes" id="UP000029839">
    <property type="component" value="Unassembled WGS sequence"/>
</dbReference>
<dbReference type="AlphaFoldDB" id="A0A0A0BV71"/>
<dbReference type="EMBL" id="AXCY01000012">
    <property type="protein sequence ID" value="KGM11875.1"/>
    <property type="molecule type" value="Genomic_DNA"/>
</dbReference>
<proteinExistence type="predicted"/>
<sequence>MTTHPVQGARPSTFVTVSDVARDLQVTERFVRQLIATGRLRAVKVGSRVVRIRRSDVEAILRPFGGVG</sequence>
<keyword evidence="2" id="KW-0238">DNA-binding</keyword>
<evidence type="ECO:0000259" key="1">
    <source>
        <dbReference type="Pfam" id="PF12728"/>
    </source>
</evidence>
<dbReference type="OrthoDB" id="3789406at2"/>
<keyword evidence="3" id="KW-1185">Reference proteome</keyword>
<dbReference type="InterPro" id="IPR009061">
    <property type="entry name" value="DNA-bd_dom_put_sf"/>
</dbReference>
<evidence type="ECO:0000313" key="3">
    <source>
        <dbReference type="Proteomes" id="UP000029839"/>
    </source>
</evidence>
<reference evidence="2 3" key="1">
    <citation type="submission" date="2013-08" db="EMBL/GenBank/DDBJ databases">
        <title>Genome sequencing of Cellulomonas carbonis T26.</title>
        <authorList>
            <person name="Chen F."/>
            <person name="Li Y."/>
            <person name="Wang G."/>
        </authorList>
    </citation>
    <scope>NUCLEOTIDE SEQUENCE [LARGE SCALE GENOMIC DNA]</scope>
    <source>
        <strain evidence="2 3">T26</strain>
    </source>
</reference>
<dbReference type="Pfam" id="PF12728">
    <property type="entry name" value="HTH_17"/>
    <property type="match status" value="1"/>
</dbReference>
<dbReference type="SUPFAM" id="SSF46955">
    <property type="entry name" value="Putative DNA-binding domain"/>
    <property type="match status" value="1"/>
</dbReference>
<protein>
    <submittedName>
        <fullName evidence="2">DNA-binding protein</fullName>
    </submittedName>
</protein>
<comment type="caution">
    <text evidence="2">The sequence shown here is derived from an EMBL/GenBank/DDBJ whole genome shotgun (WGS) entry which is preliminary data.</text>
</comment>
<gene>
    <name evidence="2" type="ORF">N868_04880</name>
</gene>